<accession>A0ABR1D486</accession>
<gene>
    <name evidence="3" type="primary">Necator_chrIII.g12605</name>
    <name evidence="3" type="ORF">RB195_011838</name>
</gene>
<evidence type="ECO:0000313" key="3">
    <source>
        <dbReference type="EMBL" id="KAK6745348.1"/>
    </source>
</evidence>
<feature type="transmembrane region" description="Helical" evidence="2">
    <location>
        <begin position="52"/>
        <end position="71"/>
    </location>
</feature>
<comment type="caution">
    <text evidence="3">The sequence shown here is derived from an EMBL/GenBank/DDBJ whole genome shotgun (WGS) entry which is preliminary data.</text>
</comment>
<sequence>MPKEAETSAGAARGSAAAAAVHVSHPLSGTSAAVRIPMRFSIFSHFVSLKRFSAAVLLLLLLLLFSSSSFWPDSDPPPDSITGHRPRRSRRRRRRSEHIGWVIVAGRNDETSSLGVSFLCGAVRRRWCDTDTRRRRQR</sequence>
<protein>
    <submittedName>
        <fullName evidence="3">Uncharacterized protein</fullName>
    </submittedName>
</protein>
<reference evidence="3 4" key="1">
    <citation type="submission" date="2023-08" db="EMBL/GenBank/DDBJ databases">
        <title>A Necator americanus chromosomal reference genome.</title>
        <authorList>
            <person name="Ilik V."/>
            <person name="Petrzelkova K.J."/>
            <person name="Pardy F."/>
            <person name="Fuh T."/>
            <person name="Niatou-Singa F.S."/>
            <person name="Gouil Q."/>
            <person name="Baker L."/>
            <person name="Ritchie M.E."/>
            <person name="Jex A.R."/>
            <person name="Gazzola D."/>
            <person name="Li H."/>
            <person name="Toshio Fujiwara R."/>
            <person name="Zhan B."/>
            <person name="Aroian R.V."/>
            <person name="Pafco B."/>
            <person name="Schwarz E.M."/>
        </authorList>
    </citation>
    <scope>NUCLEOTIDE SEQUENCE [LARGE SCALE GENOMIC DNA]</scope>
    <source>
        <strain evidence="3 4">Aroian</strain>
        <tissue evidence="3">Whole animal</tissue>
    </source>
</reference>
<feature type="region of interest" description="Disordered" evidence="1">
    <location>
        <begin position="70"/>
        <end position="95"/>
    </location>
</feature>
<organism evidence="3 4">
    <name type="scientific">Necator americanus</name>
    <name type="common">Human hookworm</name>
    <dbReference type="NCBI Taxonomy" id="51031"/>
    <lineage>
        <taxon>Eukaryota</taxon>
        <taxon>Metazoa</taxon>
        <taxon>Ecdysozoa</taxon>
        <taxon>Nematoda</taxon>
        <taxon>Chromadorea</taxon>
        <taxon>Rhabditida</taxon>
        <taxon>Rhabditina</taxon>
        <taxon>Rhabditomorpha</taxon>
        <taxon>Strongyloidea</taxon>
        <taxon>Ancylostomatidae</taxon>
        <taxon>Bunostominae</taxon>
        <taxon>Necator</taxon>
    </lineage>
</organism>
<evidence type="ECO:0000256" key="1">
    <source>
        <dbReference type="SAM" id="MobiDB-lite"/>
    </source>
</evidence>
<keyword evidence="2" id="KW-1133">Transmembrane helix</keyword>
<keyword evidence="4" id="KW-1185">Reference proteome</keyword>
<proteinExistence type="predicted"/>
<evidence type="ECO:0000313" key="4">
    <source>
        <dbReference type="Proteomes" id="UP001303046"/>
    </source>
</evidence>
<feature type="compositionally biased region" description="Basic residues" evidence="1">
    <location>
        <begin position="84"/>
        <end position="95"/>
    </location>
</feature>
<keyword evidence="2" id="KW-0812">Transmembrane</keyword>
<keyword evidence="2" id="KW-0472">Membrane</keyword>
<name>A0ABR1D486_NECAM</name>
<evidence type="ECO:0000256" key="2">
    <source>
        <dbReference type="SAM" id="Phobius"/>
    </source>
</evidence>
<dbReference type="Proteomes" id="UP001303046">
    <property type="component" value="Unassembled WGS sequence"/>
</dbReference>
<dbReference type="EMBL" id="JAVFWL010000003">
    <property type="protein sequence ID" value="KAK6745348.1"/>
    <property type="molecule type" value="Genomic_DNA"/>
</dbReference>